<dbReference type="Gene3D" id="3.40.1710.10">
    <property type="entry name" value="abc type-2 transporter like domain"/>
    <property type="match status" value="1"/>
</dbReference>
<dbReference type="GO" id="GO:0005886">
    <property type="term" value="C:plasma membrane"/>
    <property type="evidence" value="ECO:0007669"/>
    <property type="project" value="UniProtKB-SubCell"/>
</dbReference>
<evidence type="ECO:0000256" key="3">
    <source>
        <dbReference type="ARBA" id="ARBA00022692"/>
    </source>
</evidence>
<dbReference type="Proteomes" id="UP000467124">
    <property type="component" value="Unassembled WGS sequence"/>
</dbReference>
<feature type="transmembrane region" description="Helical" evidence="6">
    <location>
        <begin position="355"/>
        <end position="379"/>
    </location>
</feature>
<feature type="transmembrane region" description="Helical" evidence="6">
    <location>
        <begin position="20"/>
        <end position="40"/>
    </location>
</feature>
<feature type="domain" description="ABC-2 type transporter transmembrane" evidence="7">
    <location>
        <begin position="21"/>
        <end position="379"/>
    </location>
</feature>
<evidence type="ECO:0000256" key="5">
    <source>
        <dbReference type="ARBA" id="ARBA00023136"/>
    </source>
</evidence>
<feature type="transmembrane region" description="Helical" evidence="6">
    <location>
        <begin position="197"/>
        <end position="219"/>
    </location>
</feature>
<organism evidence="8 9">
    <name type="scientific">Nocardiopsis alba</name>
    <dbReference type="NCBI Taxonomy" id="53437"/>
    <lineage>
        <taxon>Bacteria</taxon>
        <taxon>Bacillati</taxon>
        <taxon>Actinomycetota</taxon>
        <taxon>Actinomycetes</taxon>
        <taxon>Streptosporangiales</taxon>
        <taxon>Nocardiopsidaceae</taxon>
        <taxon>Nocardiopsis</taxon>
    </lineage>
</organism>
<dbReference type="InterPro" id="IPR013525">
    <property type="entry name" value="ABC2_TM"/>
</dbReference>
<name>A0A7K2IR51_9ACTN</name>
<sequence>MSAFFTLVLKDLRQRLKDGTLLVFAIVLPLGLAFLLNMLLGGDPETEFTAHYGVSDLDGGELSSLFVDEVLESLEEEGIVELTTLSSEDDANEAVDSGDVSAAFVIPEGFTEALRNDESAEIRVIGDVDSPEEVEVAVGIAEAFASEHHRVQLAVLTTDPSSEEEAALTEQAAGHPTAVRVVEDTDVDRRQLDSSTYYAAGAAVFFLFFAAMPGVVSLFEDRRTGTLVRLAAAPIGTFTILMARLASTLLFGLVSMGLVITVSTLTFGARWGDPLGVAALTVAAVLAAVGIVSAVAGFADNSEQATNWSTVVALLLGLMGGALFPLANLGPWAALTYVTPHYWFLRGLTDLTAGGGAVSLLLPIGVLSAMGVAGVAVALNRMGRMLHA</sequence>
<keyword evidence="3 6" id="KW-0812">Transmembrane</keyword>
<reference evidence="8 9" key="1">
    <citation type="journal article" date="2019" name="Nat. Commun.">
        <title>The antimicrobial potential of Streptomyces from insect microbiomes.</title>
        <authorList>
            <person name="Chevrette M.G."/>
            <person name="Carlson C.M."/>
            <person name="Ortega H.E."/>
            <person name="Thomas C."/>
            <person name="Ananiev G.E."/>
            <person name="Barns K.J."/>
            <person name="Book A.J."/>
            <person name="Cagnazzo J."/>
            <person name="Carlos C."/>
            <person name="Flanigan W."/>
            <person name="Grubbs K.J."/>
            <person name="Horn H.A."/>
            <person name="Hoffmann F.M."/>
            <person name="Klassen J.L."/>
            <person name="Knack J.J."/>
            <person name="Lewin G.R."/>
            <person name="McDonald B.R."/>
            <person name="Muller L."/>
            <person name="Melo W.G.P."/>
            <person name="Pinto-Tomas A.A."/>
            <person name="Schmitz A."/>
            <person name="Wendt-Pienkowski E."/>
            <person name="Wildman S."/>
            <person name="Zhao M."/>
            <person name="Zhang F."/>
            <person name="Bugni T.S."/>
            <person name="Andes D.R."/>
            <person name="Pupo M.T."/>
            <person name="Currie C.R."/>
        </authorList>
    </citation>
    <scope>NUCLEOTIDE SEQUENCE [LARGE SCALE GENOMIC DNA]</scope>
    <source>
        <strain evidence="8 9">SID5840</strain>
    </source>
</reference>
<keyword evidence="2" id="KW-1003">Cell membrane</keyword>
<dbReference type="OMA" id="RWWSIVL"/>
<feature type="transmembrane region" description="Helical" evidence="6">
    <location>
        <begin position="250"/>
        <end position="269"/>
    </location>
</feature>
<dbReference type="Pfam" id="PF12698">
    <property type="entry name" value="ABC2_membrane_3"/>
    <property type="match status" value="1"/>
</dbReference>
<dbReference type="InterPro" id="IPR051449">
    <property type="entry name" value="ABC-2_transporter_component"/>
</dbReference>
<proteinExistence type="predicted"/>
<evidence type="ECO:0000256" key="4">
    <source>
        <dbReference type="ARBA" id="ARBA00022989"/>
    </source>
</evidence>
<protein>
    <submittedName>
        <fullName evidence="8">ABC transporter permease</fullName>
    </submittedName>
</protein>
<accession>A0A7K2IR51</accession>
<keyword evidence="4 6" id="KW-1133">Transmembrane helix</keyword>
<evidence type="ECO:0000313" key="9">
    <source>
        <dbReference type="Proteomes" id="UP000467124"/>
    </source>
</evidence>
<dbReference type="EMBL" id="WWHY01000001">
    <property type="protein sequence ID" value="MYR32459.1"/>
    <property type="molecule type" value="Genomic_DNA"/>
</dbReference>
<dbReference type="PANTHER" id="PTHR30294:SF38">
    <property type="entry name" value="TRANSPORT PERMEASE PROTEIN"/>
    <property type="match status" value="1"/>
</dbReference>
<comment type="subcellular location">
    <subcellularLocation>
        <location evidence="1">Cell membrane</location>
        <topology evidence="1">Multi-pass membrane protein</topology>
    </subcellularLocation>
</comment>
<evidence type="ECO:0000313" key="8">
    <source>
        <dbReference type="EMBL" id="MYR32459.1"/>
    </source>
</evidence>
<evidence type="ECO:0000256" key="6">
    <source>
        <dbReference type="SAM" id="Phobius"/>
    </source>
</evidence>
<evidence type="ECO:0000259" key="7">
    <source>
        <dbReference type="Pfam" id="PF12698"/>
    </source>
</evidence>
<feature type="transmembrane region" description="Helical" evidence="6">
    <location>
        <begin position="311"/>
        <end position="335"/>
    </location>
</feature>
<dbReference type="RefSeq" id="WP_014911055.1">
    <property type="nucleotide sequence ID" value="NZ_JBEXQO010000033.1"/>
</dbReference>
<feature type="transmembrane region" description="Helical" evidence="6">
    <location>
        <begin position="275"/>
        <end position="299"/>
    </location>
</feature>
<gene>
    <name evidence="8" type="ORF">GTW20_09285</name>
</gene>
<evidence type="ECO:0000256" key="1">
    <source>
        <dbReference type="ARBA" id="ARBA00004651"/>
    </source>
</evidence>
<comment type="caution">
    <text evidence="8">The sequence shown here is derived from an EMBL/GenBank/DDBJ whole genome shotgun (WGS) entry which is preliminary data.</text>
</comment>
<dbReference type="PANTHER" id="PTHR30294">
    <property type="entry name" value="MEMBRANE COMPONENT OF ABC TRANSPORTER YHHJ-RELATED"/>
    <property type="match status" value="1"/>
</dbReference>
<dbReference type="GO" id="GO:0140359">
    <property type="term" value="F:ABC-type transporter activity"/>
    <property type="evidence" value="ECO:0007669"/>
    <property type="project" value="InterPro"/>
</dbReference>
<evidence type="ECO:0000256" key="2">
    <source>
        <dbReference type="ARBA" id="ARBA00022475"/>
    </source>
</evidence>
<dbReference type="AlphaFoldDB" id="A0A7K2IR51"/>
<keyword evidence="5 6" id="KW-0472">Membrane</keyword>